<dbReference type="EMBL" id="WNJL01000001">
    <property type="protein sequence ID" value="NDU41145.1"/>
    <property type="molecule type" value="Genomic_DNA"/>
</dbReference>
<reference evidence="1" key="1">
    <citation type="submission" date="2019-11" db="EMBL/GenBank/DDBJ databases">
        <title>Acidithiobacillus ferrianus sp. nov.: a facultatively anaerobic and extremely acidophilic chemolithoautotroph.</title>
        <authorList>
            <person name="Norris P.R."/>
            <person name="Falagan C."/>
            <person name="Moya-Beltran A."/>
            <person name="Castro M."/>
            <person name="Quatrini R."/>
            <person name="Johnson D.B."/>
        </authorList>
    </citation>
    <scope>NUCLEOTIDE SEQUENCE [LARGE SCALE GENOMIC DNA]</scope>
    <source>
        <strain evidence="1">MG</strain>
    </source>
</reference>
<organism evidence="1">
    <name type="scientific">Acidithiobacillus ferrianus</name>
    <dbReference type="NCBI Taxonomy" id="2678518"/>
    <lineage>
        <taxon>Bacteria</taxon>
        <taxon>Pseudomonadati</taxon>
        <taxon>Pseudomonadota</taxon>
        <taxon>Acidithiobacillia</taxon>
        <taxon>Acidithiobacillales</taxon>
        <taxon>Acidithiobacillaceae</taxon>
        <taxon>Acidithiobacillus</taxon>
    </lineage>
</organism>
<comment type="caution">
    <text evidence="1">The sequence shown here is derived from an EMBL/GenBank/DDBJ whole genome shotgun (WGS) entry which is preliminary data.</text>
</comment>
<name>A0A845U6J5_9PROT</name>
<evidence type="ECO:0000313" key="1">
    <source>
        <dbReference type="EMBL" id="NDU41145.1"/>
    </source>
</evidence>
<protein>
    <submittedName>
        <fullName evidence="1">DUF721 domain-containing protein</fullName>
    </submittedName>
</protein>
<proteinExistence type="predicted"/>
<dbReference type="RefSeq" id="WP_163095418.1">
    <property type="nucleotide sequence ID" value="NZ_CP127523.1"/>
</dbReference>
<dbReference type="InterPro" id="IPR007922">
    <property type="entry name" value="DciA-like"/>
</dbReference>
<dbReference type="Pfam" id="PF05258">
    <property type="entry name" value="DciA"/>
    <property type="match status" value="1"/>
</dbReference>
<dbReference type="AlphaFoldDB" id="A0A845U6J5"/>
<accession>A0A845U6J5</accession>
<gene>
    <name evidence="1" type="ORF">GL267_00425</name>
</gene>
<sequence>MDDKRHHTAWRTVRQVPSGQIGQIYRHARMLRERQPAWNALLPLEAQDRTWLVDWSKGTLKVLCQSSVWISWLRRHEKTLLKQWNDRFPEAPAIRIDASVRPWPQWSQPPSKLRKTPHIAPTAPQSLLAVTQQVPEPVAAALRRWAATLDMLQAETLANASAKENGARFSE</sequence>